<dbReference type="SUPFAM" id="SSF48452">
    <property type="entry name" value="TPR-like"/>
    <property type="match status" value="1"/>
</dbReference>
<dbReference type="RefSeq" id="XP_064769190.1">
    <property type="nucleotide sequence ID" value="XM_064912212.1"/>
</dbReference>
<proteinExistence type="predicted"/>
<evidence type="ECO:0000256" key="3">
    <source>
        <dbReference type="ARBA" id="ARBA00022801"/>
    </source>
</evidence>
<name>A0ABR1F8P8_9ASCO</name>
<dbReference type="Pfam" id="PF03568">
    <property type="entry name" value="Separin_C"/>
    <property type="match status" value="1"/>
</dbReference>
<evidence type="ECO:0000256" key="2">
    <source>
        <dbReference type="ARBA" id="ARBA00012489"/>
    </source>
</evidence>
<feature type="domain" description="Peptidase C50" evidence="6">
    <location>
        <begin position="1268"/>
        <end position="1363"/>
    </location>
</feature>
<keyword evidence="4" id="KW-0159">Chromosome partition</keyword>
<dbReference type="PROSITE" id="PS51700">
    <property type="entry name" value="SEPARIN"/>
    <property type="match status" value="1"/>
</dbReference>
<sequence length="1455" mass="163350">MVQTKIVRPSQLGEPGFGLGTYNKAVHYVGHTKTVLESQKLLTSLDEFLSHILLKEPPIESQFERLLVDLDLLRRTAYKMLGDGSKELVFGLLSFVIHYREQDKFPMFHKVAVRILENCIALLKPLLQNVQDKSLSLYLNKCSDVCNIIGDTKYTTFIANAYFNYGIALWKISRKEEASAAWSRYIKLQSSALADSDISVFAKKIERIAIASMELKQYSKAAALLIEATTKTFALDASRIGDMSNSESIGTIITRLKDSEHLLMTLANCLGHIGDVSVINLDFPEISMPCRGVVMEWLTRILISSRKKSRSCEVSDILVRKLTRLYRDQYPIRMARSILLNFSSSISRDQKKESLLLLKTAIERLNAGPYNADARLVRFKDDMVASLSLYHSILEYQLLNPECPLLSNSVALWSRLINSANMDKAIMEKQILLANLNILCDFLSIRGETTSLILILHCMRKVDVVNSQLMWKCCIQLSRLYLRLGLTGQSSELLQTAYSLINGFEASTDQQTSLYLADIDYLISIGNLERASSRMLLIREYMCEKKCSSLSVNAQIFLSISRLLKELGRYQESIGYAKTGIKLLNQSIHSLRLSSNESANSPDTAPFGSCATWPLVSQLLENHEQLFRVYDAIGMVRETEFYMSETTKLARSVQSAIHAEFYELLQADFLTRSGNIQKAEPILLAAMSSSNLRENHLHSILVKYYLLRYFRRIGNDESASEMHDAILDLIYATTGDNNVDTQHSSDLEGMFTRLSLQSSEGSGTRQRKDSIDNHFGLRRLEANILRAHAIQLLSDNNWSEAKESLDQASRYSGILLGDRAMQSALESQFHLQVFESQLRSDPVFGVLQDSALSIPNIVPPSGGKKTSTPAVTRGRRAKSTVSSKGLQDAHKALQQSRQLVLDSFVHASKVCSAFERRVIANQAGKILLLQSATEPPDSSTPACASNFFFELSRGLSIQRDASAVDASLYPSPELLQPDSTLDSVLDLNAFQQEYVNSIPDNWVAVSVSLSEESGDLIVSRFQANESPFLLRLPLNRHCSRDADEDSFSFADAKAELHEIITKSNATAKASRELHEKGKVLKQQWWSERRELDQRLEELLTNMEYCWLGGFRGILSGLKCNSELSSRFYNSFMSILTKHLPTRRSARTRQSTAKNRATDVKIDPRVLELFLGLGDPNIAENAELLEDLIYFTLDILQFHGEYNAYDELDMDQITVDIQEIIRSYYESLHDEDDRVEHLVLILDQTVQMFPWESLPCLRKTSVSRVPSLTKTGGYILNPSADLRNTESLFSQRLKELPEWEGVTGRAPDEAEFKRLLETKDLVLYFGHGGGEQYIRSSQVKNLECCSAAFLMGCSSGLLHDSGDFEPWGTPANYLIGGCPTLVANLWDVTDKDIDKFSDAMFQSWGLYGENSDISSELGERGNLHLGEAVAKSRDSCILKYLNGAAPVIYGLPLALA</sequence>
<evidence type="ECO:0000256" key="5">
    <source>
        <dbReference type="SAM" id="MobiDB-lite"/>
    </source>
</evidence>
<accession>A0ABR1F8P8</accession>
<gene>
    <name evidence="7" type="ORF">BZA70DRAFT_275822</name>
</gene>
<organism evidence="7 8">
    <name type="scientific">Myxozyma melibiosi</name>
    <dbReference type="NCBI Taxonomy" id="54550"/>
    <lineage>
        <taxon>Eukaryota</taxon>
        <taxon>Fungi</taxon>
        <taxon>Dikarya</taxon>
        <taxon>Ascomycota</taxon>
        <taxon>Saccharomycotina</taxon>
        <taxon>Lipomycetes</taxon>
        <taxon>Lipomycetales</taxon>
        <taxon>Lipomycetaceae</taxon>
        <taxon>Myxozyma</taxon>
    </lineage>
</organism>
<reference evidence="7 8" key="1">
    <citation type="submission" date="2024-03" db="EMBL/GenBank/DDBJ databases">
        <title>Genome-scale model development and genomic sequencing of the oleaginous clade Lipomyces.</title>
        <authorList>
            <consortium name="Lawrence Berkeley National Laboratory"/>
            <person name="Czajka J.J."/>
            <person name="Han Y."/>
            <person name="Kim J."/>
            <person name="Mondo S.J."/>
            <person name="Hofstad B.A."/>
            <person name="Robles A."/>
            <person name="Haridas S."/>
            <person name="Riley R."/>
            <person name="LaButti K."/>
            <person name="Pangilinan J."/>
            <person name="Andreopoulos W."/>
            <person name="Lipzen A."/>
            <person name="Yan J."/>
            <person name="Wang M."/>
            <person name="Ng V."/>
            <person name="Grigoriev I.V."/>
            <person name="Spatafora J.W."/>
            <person name="Magnuson J.K."/>
            <person name="Baker S.E."/>
            <person name="Pomraning K.R."/>
        </authorList>
    </citation>
    <scope>NUCLEOTIDE SEQUENCE [LARGE SCALE GENOMIC DNA]</scope>
    <source>
        <strain evidence="7 8">Phaff 52-87</strain>
    </source>
</reference>
<evidence type="ECO:0000259" key="6">
    <source>
        <dbReference type="PROSITE" id="PS51700"/>
    </source>
</evidence>
<dbReference type="EMBL" id="JBBJBU010000003">
    <property type="protein sequence ID" value="KAK7206157.1"/>
    <property type="molecule type" value="Genomic_DNA"/>
</dbReference>
<evidence type="ECO:0000256" key="1">
    <source>
        <dbReference type="ARBA" id="ARBA00000451"/>
    </source>
</evidence>
<dbReference type="PANTHER" id="PTHR12792:SF0">
    <property type="entry name" value="SEPARIN"/>
    <property type="match status" value="1"/>
</dbReference>
<evidence type="ECO:0000313" key="7">
    <source>
        <dbReference type="EMBL" id="KAK7206157.1"/>
    </source>
</evidence>
<feature type="region of interest" description="Disordered" evidence="5">
    <location>
        <begin position="858"/>
        <end position="886"/>
    </location>
</feature>
<dbReference type="GeneID" id="90037724"/>
<comment type="catalytic activity">
    <reaction evidence="1">
        <text>All bonds known to be hydrolyzed by this endopeptidase have arginine in P1 and an acidic residue in P4. P6 is often occupied by an acidic residue or by a hydroxy-amino-acid residue, the phosphorylation of which enhances cleavage.</text>
        <dbReference type="EC" id="3.4.22.49"/>
    </reaction>
</comment>
<dbReference type="Proteomes" id="UP001498771">
    <property type="component" value="Unassembled WGS sequence"/>
</dbReference>
<keyword evidence="3" id="KW-0378">Hydrolase</keyword>
<evidence type="ECO:0000256" key="4">
    <source>
        <dbReference type="ARBA" id="ARBA00022829"/>
    </source>
</evidence>
<dbReference type="InterPro" id="IPR011990">
    <property type="entry name" value="TPR-like_helical_dom_sf"/>
</dbReference>
<comment type="caution">
    <text evidence="7">The sequence shown here is derived from an EMBL/GenBank/DDBJ whole genome shotgun (WGS) entry which is preliminary data.</text>
</comment>
<dbReference type="PANTHER" id="PTHR12792">
    <property type="entry name" value="EXTRA SPINDLE POLES 1-RELATED"/>
    <property type="match status" value="1"/>
</dbReference>
<keyword evidence="8" id="KW-1185">Reference proteome</keyword>
<dbReference type="EC" id="3.4.22.49" evidence="2"/>
<dbReference type="InterPro" id="IPR005314">
    <property type="entry name" value="Peptidase_C50"/>
</dbReference>
<dbReference type="InterPro" id="IPR030397">
    <property type="entry name" value="SEPARIN_core_dom"/>
</dbReference>
<protein>
    <recommendedName>
        <fullName evidence="2">separase</fullName>
        <ecNumber evidence="2">3.4.22.49</ecNumber>
    </recommendedName>
</protein>
<evidence type="ECO:0000313" key="8">
    <source>
        <dbReference type="Proteomes" id="UP001498771"/>
    </source>
</evidence>